<dbReference type="SUPFAM" id="SSF117916">
    <property type="entry name" value="Fe-S cluster assembly (FSCA) domain-like"/>
    <property type="match status" value="1"/>
</dbReference>
<dbReference type="InterPro" id="IPR002744">
    <property type="entry name" value="MIP18-like"/>
</dbReference>
<dbReference type="NCBIfam" id="TIGR02159">
    <property type="entry name" value="PA_CoA_Oxy4"/>
    <property type="match status" value="1"/>
</dbReference>
<accession>A0A1N7N822</accession>
<dbReference type="Proteomes" id="UP000186156">
    <property type="component" value="Unassembled WGS sequence"/>
</dbReference>
<sequence length="154" mass="16776">MTIRSMSEEAVWQALARVPDPELPVVSVVDLGMVKSVTLSDDAVRVELIPTFLGCPALGWIAEKVRSSLAEQGLHAEVSFALDVVWDPSRISPDGIEKLRGMGVAVPRERAGLSPQCPYCGAGETEIENLFGPTPCRAVYYCRSCRQPFEAMKP</sequence>
<dbReference type="InterPro" id="IPR056572">
    <property type="entry name" value="Zn_ribbon_PaaD"/>
</dbReference>
<evidence type="ECO:0000313" key="4">
    <source>
        <dbReference type="Proteomes" id="UP000186156"/>
    </source>
</evidence>
<keyword evidence="4" id="KW-1185">Reference proteome</keyword>
<proteinExistence type="predicted"/>
<evidence type="ECO:0000313" key="3">
    <source>
        <dbReference type="EMBL" id="SIS94503.1"/>
    </source>
</evidence>
<dbReference type="Gene3D" id="3.30.300.130">
    <property type="entry name" value="Fe-S cluster assembly (FSCA)"/>
    <property type="match status" value="1"/>
</dbReference>
<dbReference type="EMBL" id="FTOO01000007">
    <property type="protein sequence ID" value="SIS94503.1"/>
    <property type="molecule type" value="Genomic_DNA"/>
</dbReference>
<dbReference type="STRING" id="252246.SAMN05421799_107136"/>
<dbReference type="InterPro" id="IPR011883">
    <property type="entry name" value="PaaD-like"/>
</dbReference>
<feature type="domain" description="MIP18 family-like" evidence="1">
    <location>
        <begin position="8"/>
        <end position="71"/>
    </location>
</feature>
<evidence type="ECO:0000259" key="1">
    <source>
        <dbReference type="Pfam" id="PF01883"/>
    </source>
</evidence>
<gene>
    <name evidence="3" type="ORF">SAMN05421799_107136</name>
</gene>
<dbReference type="PANTHER" id="PTHR42831:SF3">
    <property type="entry name" value="1,2-PHENYLACETYL-COA EPOXIDASE, SUBUNIT D-RELATED"/>
    <property type="match status" value="1"/>
</dbReference>
<dbReference type="AlphaFoldDB" id="A0A1N7N822"/>
<dbReference type="PANTHER" id="PTHR42831">
    <property type="entry name" value="FE-S PROTEIN MATURATION AUXILIARY FACTOR YITW"/>
    <property type="match status" value="1"/>
</dbReference>
<dbReference type="InterPro" id="IPR034904">
    <property type="entry name" value="FSCA_dom_sf"/>
</dbReference>
<name>A0A1N7N822_9BACL</name>
<organism evidence="3 4">
    <name type="scientific">Alicyclobacillus vulcanalis</name>
    <dbReference type="NCBI Taxonomy" id="252246"/>
    <lineage>
        <taxon>Bacteria</taxon>
        <taxon>Bacillati</taxon>
        <taxon>Bacillota</taxon>
        <taxon>Bacilli</taxon>
        <taxon>Bacillales</taxon>
        <taxon>Alicyclobacillaceae</taxon>
        <taxon>Alicyclobacillus</taxon>
    </lineage>
</organism>
<evidence type="ECO:0000259" key="2">
    <source>
        <dbReference type="Pfam" id="PF23451"/>
    </source>
</evidence>
<dbReference type="Pfam" id="PF23451">
    <property type="entry name" value="Zn_ribbon_PaaD"/>
    <property type="match status" value="1"/>
</dbReference>
<feature type="domain" description="PaaD zinc beta ribbon" evidence="2">
    <location>
        <begin position="114"/>
        <end position="153"/>
    </location>
</feature>
<reference evidence="4" key="1">
    <citation type="submission" date="2017-01" db="EMBL/GenBank/DDBJ databases">
        <authorList>
            <person name="Varghese N."/>
            <person name="Submissions S."/>
        </authorList>
    </citation>
    <scope>NUCLEOTIDE SEQUENCE [LARGE SCALE GENOMIC DNA]</scope>
    <source>
        <strain evidence="4">DSM 16176</strain>
    </source>
</reference>
<dbReference type="RefSeq" id="WP_076347488.1">
    <property type="nucleotide sequence ID" value="NZ_FTOO01000007.1"/>
</dbReference>
<dbReference type="InterPro" id="IPR052339">
    <property type="entry name" value="Fe-S_Maturation_MIP18"/>
</dbReference>
<protein>
    <submittedName>
        <fullName evidence="3">Ring-1,2-phenylacetyl-CoA epoxidase subunit PaaD</fullName>
    </submittedName>
</protein>
<dbReference type="OrthoDB" id="3684942at2"/>
<dbReference type="Pfam" id="PF01883">
    <property type="entry name" value="FeS_assembly_P"/>
    <property type="match status" value="1"/>
</dbReference>